<evidence type="ECO:0000313" key="2">
    <source>
        <dbReference type="EMBL" id="WNZ22420.1"/>
    </source>
</evidence>
<protein>
    <submittedName>
        <fullName evidence="2">Uncharacterized protein</fullName>
    </submittedName>
</protein>
<gene>
    <name evidence="2" type="ORF">HJG54_05795</name>
</gene>
<dbReference type="RefSeq" id="WP_316433866.1">
    <property type="nucleotide sequence ID" value="NZ_CP053586.1"/>
</dbReference>
<feature type="transmembrane region" description="Helical" evidence="1">
    <location>
        <begin position="12"/>
        <end position="31"/>
    </location>
</feature>
<reference evidence="2" key="1">
    <citation type="submission" date="2020-05" db="EMBL/GenBank/DDBJ databases">
        <authorList>
            <person name="Zhu T."/>
            <person name="Keshari N."/>
            <person name="Lu X."/>
        </authorList>
    </citation>
    <scope>NUCLEOTIDE SEQUENCE</scope>
    <source>
        <strain evidence="2">NK1-12</strain>
    </source>
</reference>
<sequence length="49" mass="5355">MKAYKCNSEGGWFVAADACALMALVGSLVLLDAREMLALQERLIVRLIT</sequence>
<dbReference type="EMBL" id="CP053586">
    <property type="protein sequence ID" value="WNZ22420.1"/>
    <property type="molecule type" value="Genomic_DNA"/>
</dbReference>
<accession>A0AA96WCH6</accession>
<keyword evidence="1" id="KW-0812">Transmembrane</keyword>
<evidence type="ECO:0000256" key="1">
    <source>
        <dbReference type="SAM" id="Phobius"/>
    </source>
</evidence>
<keyword evidence="1" id="KW-0472">Membrane</keyword>
<proteinExistence type="predicted"/>
<organism evidence="2">
    <name type="scientific">Leptolyngbya sp. NK1-12</name>
    <dbReference type="NCBI Taxonomy" id="2547451"/>
    <lineage>
        <taxon>Bacteria</taxon>
        <taxon>Bacillati</taxon>
        <taxon>Cyanobacteriota</taxon>
        <taxon>Cyanophyceae</taxon>
        <taxon>Leptolyngbyales</taxon>
        <taxon>Leptolyngbyaceae</taxon>
        <taxon>Leptolyngbya group</taxon>
        <taxon>Leptolyngbya</taxon>
    </lineage>
</organism>
<name>A0AA96WCH6_9CYAN</name>
<dbReference type="AlphaFoldDB" id="A0AA96WCH6"/>
<keyword evidence="1" id="KW-1133">Transmembrane helix</keyword>